<organism evidence="9 10">
    <name type="scientific">Rufibacter roseus</name>
    <dbReference type="NCBI Taxonomy" id="1567108"/>
    <lineage>
        <taxon>Bacteria</taxon>
        <taxon>Pseudomonadati</taxon>
        <taxon>Bacteroidota</taxon>
        <taxon>Cytophagia</taxon>
        <taxon>Cytophagales</taxon>
        <taxon>Hymenobacteraceae</taxon>
        <taxon>Rufibacter</taxon>
    </lineage>
</organism>
<feature type="chain" id="PRO_5045418207" evidence="6">
    <location>
        <begin position="23"/>
        <end position="609"/>
    </location>
</feature>
<evidence type="ECO:0000256" key="5">
    <source>
        <dbReference type="ARBA" id="ARBA00023237"/>
    </source>
</evidence>
<dbReference type="InterPro" id="IPR012944">
    <property type="entry name" value="SusD_RagB_dom"/>
</dbReference>
<evidence type="ECO:0000256" key="6">
    <source>
        <dbReference type="SAM" id="SignalP"/>
    </source>
</evidence>
<keyword evidence="3 6" id="KW-0732">Signal</keyword>
<evidence type="ECO:0000256" key="1">
    <source>
        <dbReference type="ARBA" id="ARBA00004442"/>
    </source>
</evidence>
<evidence type="ECO:0000259" key="7">
    <source>
        <dbReference type="Pfam" id="PF07980"/>
    </source>
</evidence>
<feature type="signal peptide" evidence="6">
    <location>
        <begin position="1"/>
        <end position="22"/>
    </location>
</feature>
<feature type="domain" description="RagB/SusD" evidence="7">
    <location>
        <begin position="332"/>
        <end position="609"/>
    </location>
</feature>
<dbReference type="Pfam" id="PF14322">
    <property type="entry name" value="SusD-like_3"/>
    <property type="match status" value="1"/>
</dbReference>
<dbReference type="Pfam" id="PF07980">
    <property type="entry name" value="SusD_RagB"/>
    <property type="match status" value="1"/>
</dbReference>
<dbReference type="EMBL" id="JBHSYQ010000003">
    <property type="protein sequence ID" value="MFC6997210.1"/>
    <property type="molecule type" value="Genomic_DNA"/>
</dbReference>
<name>A0ABW2DHX6_9BACT</name>
<proteinExistence type="inferred from homology"/>
<gene>
    <name evidence="9" type="ORF">ACFQHR_06210</name>
</gene>
<dbReference type="InterPro" id="IPR033985">
    <property type="entry name" value="SusD-like_N"/>
</dbReference>
<comment type="subcellular location">
    <subcellularLocation>
        <location evidence="1">Cell outer membrane</location>
    </subcellularLocation>
</comment>
<protein>
    <submittedName>
        <fullName evidence="9">RagB/SusD family nutrient uptake outer membrane protein</fullName>
    </submittedName>
</protein>
<feature type="domain" description="SusD-like N-terminal" evidence="8">
    <location>
        <begin position="23"/>
        <end position="234"/>
    </location>
</feature>
<evidence type="ECO:0000313" key="10">
    <source>
        <dbReference type="Proteomes" id="UP001596405"/>
    </source>
</evidence>
<dbReference type="Gene3D" id="1.25.40.390">
    <property type="match status" value="1"/>
</dbReference>
<accession>A0ABW2DHX6</accession>
<evidence type="ECO:0000256" key="4">
    <source>
        <dbReference type="ARBA" id="ARBA00023136"/>
    </source>
</evidence>
<dbReference type="SUPFAM" id="SSF48452">
    <property type="entry name" value="TPR-like"/>
    <property type="match status" value="1"/>
</dbReference>
<reference evidence="10" key="1">
    <citation type="journal article" date="2019" name="Int. J. Syst. Evol. Microbiol.">
        <title>The Global Catalogue of Microorganisms (GCM) 10K type strain sequencing project: providing services to taxonomists for standard genome sequencing and annotation.</title>
        <authorList>
            <consortium name="The Broad Institute Genomics Platform"/>
            <consortium name="The Broad Institute Genome Sequencing Center for Infectious Disease"/>
            <person name="Wu L."/>
            <person name="Ma J."/>
        </authorList>
    </citation>
    <scope>NUCLEOTIDE SEQUENCE [LARGE SCALE GENOMIC DNA]</scope>
    <source>
        <strain evidence="10">CGMCC 4.7393</strain>
    </source>
</reference>
<keyword evidence="4" id="KW-0472">Membrane</keyword>
<evidence type="ECO:0000256" key="3">
    <source>
        <dbReference type="ARBA" id="ARBA00022729"/>
    </source>
</evidence>
<keyword evidence="5" id="KW-0998">Cell outer membrane</keyword>
<evidence type="ECO:0000259" key="8">
    <source>
        <dbReference type="Pfam" id="PF14322"/>
    </source>
</evidence>
<dbReference type="Proteomes" id="UP001596405">
    <property type="component" value="Unassembled WGS sequence"/>
</dbReference>
<evidence type="ECO:0000256" key="2">
    <source>
        <dbReference type="ARBA" id="ARBA00006275"/>
    </source>
</evidence>
<comment type="caution">
    <text evidence="9">The sequence shown here is derived from an EMBL/GenBank/DDBJ whole genome shotgun (WGS) entry which is preliminary data.</text>
</comment>
<dbReference type="PROSITE" id="PS51257">
    <property type="entry name" value="PROKAR_LIPOPROTEIN"/>
    <property type="match status" value="1"/>
</dbReference>
<sequence length="609" mass="69459">MKNKLISLALSALLLISMSCEQDFLDKGPEEDLTIDKVFAERAYAENFLTSAYFNLPEMLNPADAHARNPFTGASDEMEITFQGAISHQLNSGAWNSDYGMPDFWGFNYEGIRKLNIFLENVHKVPVEARVFEEKERQIWIGEATFLRAFYHFLIMRVHGPIPIMDHSLEVDADFDAIRRRPLSEVVDFIVKECDKAAQLLPMRPVGTDGNYSPAKLGRATKAAALALKARVLLYAASPLYNQEVPQEFKSLQNSDGTALFPQSYDPQKWTLAAQAAKEAIDAVEGAGFRLYRSADNDPVKSHTELFLRNWNEEVLFARNLGFYGHFERQGNALSHGGFSILSPTQEHVDAYQMANGESPILGYNFNGSPIINASSGYTEQGFTSSAHPKGYHPSDISMMYVNREPRFYAYISYSGSMWKGRRLEFWNTGIDGRSRGGSDYSISGYLMRKNIDPNSITFQNRFALRTWIFFRVGELYLNYAEALNEAQGPVADVYEYVNRIRERAGLPNLPAGLSKDQMREKIRLERRIELSFETHRYFDTRRWKIAENIDNEPIHGMNILAGTSLKDPAFYNRVVIENRVFQAPKHYLWPLQISEINKNFELVQNPGW</sequence>
<dbReference type="RefSeq" id="WP_066615362.1">
    <property type="nucleotide sequence ID" value="NZ_JBHSYQ010000003.1"/>
</dbReference>
<dbReference type="InterPro" id="IPR011990">
    <property type="entry name" value="TPR-like_helical_dom_sf"/>
</dbReference>
<comment type="similarity">
    <text evidence="2">Belongs to the SusD family.</text>
</comment>
<keyword evidence="10" id="KW-1185">Reference proteome</keyword>
<evidence type="ECO:0000313" key="9">
    <source>
        <dbReference type="EMBL" id="MFC6997210.1"/>
    </source>
</evidence>